<sequence>MEYQPTNPDYYINMRFSNTATLALALLLGTAIAAPIAADSEGAHLDYIYTQKKGAAKRADAPAGDVHLDYIYTQKKYEKRDEPLHPDYIYTQKKDQKRGETDRLVDVLAVEGGPRN</sequence>
<gene>
    <name evidence="2" type="ORF">SLS55_010434</name>
</gene>
<dbReference type="Proteomes" id="UP001430584">
    <property type="component" value="Unassembled WGS sequence"/>
</dbReference>
<evidence type="ECO:0000313" key="2">
    <source>
        <dbReference type="EMBL" id="KAL0253455.1"/>
    </source>
</evidence>
<evidence type="ECO:0000313" key="3">
    <source>
        <dbReference type="Proteomes" id="UP001430584"/>
    </source>
</evidence>
<protein>
    <submittedName>
        <fullName evidence="2">Uncharacterized protein</fullName>
    </submittedName>
</protein>
<name>A0ABR3C000_9PEZI</name>
<keyword evidence="3" id="KW-1185">Reference proteome</keyword>
<keyword evidence="1" id="KW-0732">Signal</keyword>
<accession>A0ABR3C000</accession>
<proteinExistence type="predicted"/>
<dbReference type="RefSeq" id="XP_066628099.1">
    <property type="nucleotide sequence ID" value="XM_066781816.1"/>
</dbReference>
<comment type="caution">
    <text evidence="2">The sequence shown here is derived from an EMBL/GenBank/DDBJ whole genome shotgun (WGS) entry which is preliminary data.</text>
</comment>
<reference evidence="2 3" key="1">
    <citation type="submission" date="2024-02" db="EMBL/GenBank/DDBJ databases">
        <title>De novo assembly and annotation of 12 fungi associated with fruit tree decline syndrome in Ontario, Canada.</title>
        <authorList>
            <person name="Sulman M."/>
            <person name="Ellouze W."/>
            <person name="Ilyukhin E."/>
        </authorList>
    </citation>
    <scope>NUCLEOTIDE SEQUENCE [LARGE SCALE GENOMIC DNA]</scope>
    <source>
        <strain evidence="2 3">FDS-637</strain>
    </source>
</reference>
<evidence type="ECO:0000256" key="1">
    <source>
        <dbReference type="SAM" id="SignalP"/>
    </source>
</evidence>
<organism evidence="2 3">
    <name type="scientific">Diplodia seriata</name>
    <dbReference type="NCBI Taxonomy" id="420778"/>
    <lineage>
        <taxon>Eukaryota</taxon>
        <taxon>Fungi</taxon>
        <taxon>Dikarya</taxon>
        <taxon>Ascomycota</taxon>
        <taxon>Pezizomycotina</taxon>
        <taxon>Dothideomycetes</taxon>
        <taxon>Dothideomycetes incertae sedis</taxon>
        <taxon>Botryosphaeriales</taxon>
        <taxon>Botryosphaeriaceae</taxon>
        <taxon>Diplodia</taxon>
    </lineage>
</organism>
<feature type="chain" id="PRO_5047089970" evidence="1">
    <location>
        <begin position="34"/>
        <end position="116"/>
    </location>
</feature>
<dbReference type="EMBL" id="JAJVCZ030000012">
    <property type="protein sequence ID" value="KAL0253455.1"/>
    <property type="molecule type" value="Genomic_DNA"/>
</dbReference>
<dbReference type="GeneID" id="92014519"/>
<feature type="signal peptide" evidence="1">
    <location>
        <begin position="1"/>
        <end position="33"/>
    </location>
</feature>